<reference evidence="7 8" key="1">
    <citation type="submission" date="2019-12" db="EMBL/GenBank/DDBJ databases">
        <title>Whole genome sequencing of endophytic Actinobacterium Micromonospora sp. MPMI6T.</title>
        <authorList>
            <person name="Evv R."/>
            <person name="Podile A.R."/>
        </authorList>
    </citation>
    <scope>NUCLEOTIDE SEQUENCE [LARGE SCALE GENOMIC DNA]</scope>
    <source>
        <strain evidence="7 8">MPMI6</strain>
    </source>
</reference>
<evidence type="ECO:0000313" key="8">
    <source>
        <dbReference type="Proteomes" id="UP000823521"/>
    </source>
</evidence>
<dbReference type="Pfam" id="PF01014">
    <property type="entry name" value="Uricase"/>
    <property type="match status" value="2"/>
</dbReference>
<organism evidence="7 8">
    <name type="scientific">Micromonospora echinofusca</name>
    <dbReference type="NCBI Taxonomy" id="47858"/>
    <lineage>
        <taxon>Bacteria</taxon>
        <taxon>Bacillati</taxon>
        <taxon>Actinomycetota</taxon>
        <taxon>Actinomycetes</taxon>
        <taxon>Micromonosporales</taxon>
        <taxon>Micromonosporaceae</taxon>
        <taxon>Micromonospora</taxon>
    </lineage>
</organism>
<dbReference type="Proteomes" id="UP000823521">
    <property type="component" value="Unassembled WGS sequence"/>
</dbReference>
<evidence type="ECO:0000256" key="6">
    <source>
        <dbReference type="RuleBase" id="RU004455"/>
    </source>
</evidence>
<dbReference type="PANTHER" id="PTHR42874:SF1">
    <property type="entry name" value="URICASE"/>
    <property type="match status" value="1"/>
</dbReference>
<evidence type="ECO:0000256" key="4">
    <source>
        <dbReference type="ARBA" id="ARBA00023002"/>
    </source>
</evidence>
<keyword evidence="8" id="KW-1185">Reference proteome</keyword>
<dbReference type="EMBL" id="WVUH01000001">
    <property type="protein sequence ID" value="MBO4204441.1"/>
    <property type="molecule type" value="Genomic_DNA"/>
</dbReference>
<proteinExistence type="inferred from homology"/>
<comment type="similarity">
    <text evidence="2 5 6">Belongs to the uricase family.</text>
</comment>
<name>A0ABS3VIZ4_MICEH</name>
<keyword evidence="3 5" id="KW-0659">Purine metabolism</keyword>
<evidence type="ECO:0000256" key="5">
    <source>
        <dbReference type="PIRNR" id="PIRNR000241"/>
    </source>
</evidence>
<protein>
    <recommendedName>
        <fullName evidence="5 6">Uricase</fullName>
        <ecNumber evidence="5 6">1.7.3.3</ecNumber>
    </recommendedName>
    <alternativeName>
        <fullName evidence="5">Urate oxidase</fullName>
    </alternativeName>
</protein>
<comment type="caution">
    <text evidence="7">The sequence shown here is derived from an EMBL/GenBank/DDBJ whole genome shotgun (WGS) entry which is preliminary data.</text>
</comment>
<dbReference type="Gene3D" id="3.10.270.10">
    <property type="entry name" value="Urate Oxidase"/>
    <property type="match status" value="1"/>
</dbReference>
<evidence type="ECO:0000256" key="2">
    <source>
        <dbReference type="ARBA" id="ARBA00009760"/>
    </source>
</evidence>
<dbReference type="PROSITE" id="PS00366">
    <property type="entry name" value="URICASE"/>
    <property type="match status" value="1"/>
</dbReference>
<dbReference type="PRINTS" id="PR00093">
    <property type="entry name" value="URICASE"/>
</dbReference>
<comment type="function">
    <text evidence="5 6">Catalyzes the oxidation of uric acid to 5-hydroxyisourate, which is further processed to form (S)-allantoin.</text>
</comment>
<dbReference type="EC" id="1.7.3.3" evidence="5 6"/>
<dbReference type="PIRSF" id="PIRSF000241">
    <property type="entry name" value="Urate_oxidase"/>
    <property type="match status" value="1"/>
</dbReference>
<dbReference type="NCBIfam" id="TIGR03383">
    <property type="entry name" value="urate_oxi"/>
    <property type="match status" value="1"/>
</dbReference>
<gene>
    <name evidence="7" type="primary">pucL</name>
    <name evidence="7" type="ORF">GSF22_00200</name>
</gene>
<dbReference type="SUPFAM" id="SSF55620">
    <property type="entry name" value="Tetrahydrobiopterin biosynthesis enzymes-like"/>
    <property type="match status" value="2"/>
</dbReference>
<evidence type="ECO:0000313" key="7">
    <source>
        <dbReference type="EMBL" id="MBO4204441.1"/>
    </source>
</evidence>
<dbReference type="InterPro" id="IPR002042">
    <property type="entry name" value="Uricase"/>
</dbReference>
<accession>A0ABS3VIZ4</accession>
<dbReference type="InterPro" id="IPR019842">
    <property type="entry name" value="Uricase_CS"/>
</dbReference>
<comment type="pathway">
    <text evidence="1 5">Purine metabolism; urate degradation; (S)-allantoin from urate: step 1/3.</text>
</comment>
<comment type="catalytic activity">
    <reaction evidence="5 6">
        <text>urate + O2 + H2O = 5-hydroxyisourate + H2O2</text>
        <dbReference type="Rhea" id="RHEA:21368"/>
        <dbReference type="ChEBI" id="CHEBI:15377"/>
        <dbReference type="ChEBI" id="CHEBI:15379"/>
        <dbReference type="ChEBI" id="CHEBI:16240"/>
        <dbReference type="ChEBI" id="CHEBI:17775"/>
        <dbReference type="ChEBI" id="CHEBI:18072"/>
        <dbReference type="EC" id="1.7.3.3"/>
    </reaction>
</comment>
<keyword evidence="4 5" id="KW-0560">Oxidoreductase</keyword>
<evidence type="ECO:0000256" key="3">
    <source>
        <dbReference type="ARBA" id="ARBA00022631"/>
    </source>
</evidence>
<dbReference type="PANTHER" id="PTHR42874">
    <property type="entry name" value="URICASE"/>
    <property type="match status" value="1"/>
</dbReference>
<sequence>MLMRIGANSYGKSECRLVRIDRRARAHRIQDLTVSTSLAGSLDKVHLDGDNTGVLPTDSQKNTVYGFARRGIDSIEAFGLELARHFVDTQHSIHRATVAIEQTMWHPVDDISFRRGGELTRIATVRVDGPQAEVTGGLTGLTLLKSTDSEFQGFARDRFTTLPPAADRVLATSVDARWRFGRIEGVDWDKVFDLAHQALVQAFAGTYSRSLQQTLYAMGEAALDACPELTEIHLSLPNKHHFLVDLTPFGMDNPDVVYYAADRPYGLIEGTVSR</sequence>
<evidence type="ECO:0000256" key="1">
    <source>
        <dbReference type="ARBA" id="ARBA00004831"/>
    </source>
</evidence>